<evidence type="ECO:0000256" key="7">
    <source>
        <dbReference type="ARBA" id="ARBA00022833"/>
    </source>
</evidence>
<dbReference type="CDD" id="cd16833">
    <property type="entry name" value="YfiH"/>
    <property type="match status" value="1"/>
</dbReference>
<evidence type="ECO:0000256" key="10">
    <source>
        <dbReference type="ARBA" id="ARBA00049893"/>
    </source>
</evidence>
<keyword evidence="5" id="KW-0479">Metal-binding</keyword>
<evidence type="ECO:0000256" key="6">
    <source>
        <dbReference type="ARBA" id="ARBA00022801"/>
    </source>
</evidence>
<keyword evidence="4" id="KW-0808">Transferase</keyword>
<comment type="function">
    <text evidence="2">Purine nucleoside enzyme that catalyzes the phosphorolysis of adenosine and inosine nucleosides, yielding D-ribose 1-phosphate and the respective free bases, adenine and hypoxanthine. Also catalyzes the phosphorolysis of S-methyl-5'-thioadenosine into adenine and S-methyl-5-thio-alpha-D-ribose 1-phosphate. Also has adenosine deaminase activity.</text>
</comment>
<protein>
    <recommendedName>
        <fullName evidence="11">Purine nucleoside phosphorylase</fullName>
    </recommendedName>
</protein>
<evidence type="ECO:0000256" key="2">
    <source>
        <dbReference type="ARBA" id="ARBA00003215"/>
    </source>
</evidence>
<proteinExistence type="inferred from homology"/>
<dbReference type="PANTHER" id="PTHR30616:SF2">
    <property type="entry name" value="PURINE NUCLEOSIDE PHOSPHORYLASE LACC1"/>
    <property type="match status" value="1"/>
</dbReference>
<evidence type="ECO:0000256" key="8">
    <source>
        <dbReference type="ARBA" id="ARBA00047989"/>
    </source>
</evidence>
<evidence type="ECO:0000256" key="4">
    <source>
        <dbReference type="ARBA" id="ARBA00022679"/>
    </source>
</evidence>
<comment type="similarity">
    <text evidence="3 11">Belongs to the purine nucleoside phosphorylase YfiH/LACC1 family.</text>
</comment>
<dbReference type="EMBL" id="LGHJ01000029">
    <property type="protein sequence ID" value="KPL70783.1"/>
    <property type="molecule type" value="Genomic_DNA"/>
</dbReference>
<comment type="catalytic activity">
    <reaction evidence="8">
        <text>adenosine + H2O + H(+) = inosine + NH4(+)</text>
        <dbReference type="Rhea" id="RHEA:24408"/>
        <dbReference type="ChEBI" id="CHEBI:15377"/>
        <dbReference type="ChEBI" id="CHEBI:15378"/>
        <dbReference type="ChEBI" id="CHEBI:16335"/>
        <dbReference type="ChEBI" id="CHEBI:17596"/>
        <dbReference type="ChEBI" id="CHEBI:28938"/>
        <dbReference type="EC" id="3.5.4.4"/>
    </reaction>
    <physiologicalReaction direction="left-to-right" evidence="8">
        <dbReference type="Rhea" id="RHEA:24409"/>
    </physiologicalReaction>
</comment>
<dbReference type="SUPFAM" id="SSF64438">
    <property type="entry name" value="CNF1/YfiH-like putative cysteine hydrolases"/>
    <property type="match status" value="1"/>
</dbReference>
<evidence type="ECO:0000256" key="5">
    <source>
        <dbReference type="ARBA" id="ARBA00022723"/>
    </source>
</evidence>
<evidence type="ECO:0000256" key="1">
    <source>
        <dbReference type="ARBA" id="ARBA00000553"/>
    </source>
</evidence>
<keyword evidence="7" id="KW-0862">Zinc</keyword>
<evidence type="ECO:0000256" key="3">
    <source>
        <dbReference type="ARBA" id="ARBA00007353"/>
    </source>
</evidence>
<comment type="catalytic activity">
    <reaction evidence="9">
        <text>adenosine + phosphate = alpha-D-ribose 1-phosphate + adenine</text>
        <dbReference type="Rhea" id="RHEA:27642"/>
        <dbReference type="ChEBI" id="CHEBI:16335"/>
        <dbReference type="ChEBI" id="CHEBI:16708"/>
        <dbReference type="ChEBI" id="CHEBI:43474"/>
        <dbReference type="ChEBI" id="CHEBI:57720"/>
        <dbReference type="EC" id="2.4.2.1"/>
    </reaction>
    <physiologicalReaction direction="left-to-right" evidence="9">
        <dbReference type="Rhea" id="RHEA:27643"/>
    </physiologicalReaction>
</comment>
<dbReference type="PATRIC" id="fig|360411.5.peg.1131"/>
<dbReference type="OrthoDB" id="4279at2"/>
<dbReference type="RefSeq" id="WP_061916864.1">
    <property type="nucleotide sequence ID" value="NZ_DF967971.1"/>
</dbReference>
<evidence type="ECO:0000256" key="11">
    <source>
        <dbReference type="RuleBase" id="RU361274"/>
    </source>
</evidence>
<comment type="catalytic activity">
    <reaction evidence="10">
        <text>S-methyl-5'-thioadenosine + phosphate = 5-(methylsulfanyl)-alpha-D-ribose 1-phosphate + adenine</text>
        <dbReference type="Rhea" id="RHEA:11852"/>
        <dbReference type="ChEBI" id="CHEBI:16708"/>
        <dbReference type="ChEBI" id="CHEBI:17509"/>
        <dbReference type="ChEBI" id="CHEBI:43474"/>
        <dbReference type="ChEBI" id="CHEBI:58533"/>
        <dbReference type="EC" id="2.4.2.28"/>
    </reaction>
    <physiologicalReaction direction="left-to-right" evidence="10">
        <dbReference type="Rhea" id="RHEA:11853"/>
    </physiologicalReaction>
</comment>
<evidence type="ECO:0000313" key="12">
    <source>
        <dbReference type="EMBL" id="KPL70783.1"/>
    </source>
</evidence>
<sequence>MPFVEINGLEFFKFDLLGDEVVQAVFTRKGGVSPMPWDSLNLGGTVGDSRENVIENRRRIFEALGIEVTSIFDVWQIHSDMVLYSDKPRPLDHPHEKADAIVTNNPSVTLLMRFADCVPILLFDPVHRAIGLIHAGWKGTVQKITSKTVQFMQESFQSKPADILAGIGPSIGVDHYIIKEDVAREVAETFGNKVGEVLQAANGDIHFDLWRANEILLREVGVKSIQIAQQCTACDLKRWFSHRAEQGKTGRFAALIKLRPS</sequence>
<organism evidence="12 13">
    <name type="scientific">Bellilinea caldifistulae</name>
    <dbReference type="NCBI Taxonomy" id="360411"/>
    <lineage>
        <taxon>Bacteria</taxon>
        <taxon>Bacillati</taxon>
        <taxon>Chloroflexota</taxon>
        <taxon>Anaerolineae</taxon>
        <taxon>Anaerolineales</taxon>
        <taxon>Anaerolineaceae</taxon>
        <taxon>Bellilinea</taxon>
    </lineage>
</organism>
<evidence type="ECO:0000313" key="13">
    <source>
        <dbReference type="Proteomes" id="UP000050514"/>
    </source>
</evidence>
<dbReference type="InterPro" id="IPR003730">
    <property type="entry name" value="Cu_polyphenol_OxRdtase"/>
</dbReference>
<dbReference type="GO" id="GO:0016787">
    <property type="term" value="F:hydrolase activity"/>
    <property type="evidence" value="ECO:0007669"/>
    <property type="project" value="UniProtKB-KW"/>
</dbReference>
<dbReference type="NCBIfam" id="TIGR00726">
    <property type="entry name" value="peptidoglycan editing factor PgeF"/>
    <property type="match status" value="1"/>
</dbReference>
<gene>
    <name evidence="12" type="ORF">AC812_16700</name>
</gene>
<dbReference type="GO" id="GO:0005507">
    <property type="term" value="F:copper ion binding"/>
    <property type="evidence" value="ECO:0007669"/>
    <property type="project" value="TreeGrafter"/>
</dbReference>
<accession>A0A0P6WLW3</accession>
<evidence type="ECO:0000256" key="9">
    <source>
        <dbReference type="ARBA" id="ARBA00048968"/>
    </source>
</evidence>
<dbReference type="Proteomes" id="UP000050514">
    <property type="component" value="Unassembled WGS sequence"/>
</dbReference>
<dbReference type="Gene3D" id="3.60.140.10">
    <property type="entry name" value="CNF1/YfiH-like putative cysteine hydrolases"/>
    <property type="match status" value="1"/>
</dbReference>
<dbReference type="PANTHER" id="PTHR30616">
    <property type="entry name" value="UNCHARACTERIZED PROTEIN YFIH"/>
    <property type="match status" value="1"/>
</dbReference>
<dbReference type="GO" id="GO:0017061">
    <property type="term" value="F:S-methyl-5-thioadenosine phosphorylase activity"/>
    <property type="evidence" value="ECO:0007669"/>
    <property type="project" value="UniProtKB-EC"/>
</dbReference>
<dbReference type="InterPro" id="IPR011324">
    <property type="entry name" value="Cytotoxic_necrot_fac-like_cat"/>
</dbReference>
<comment type="caution">
    <text evidence="12">The sequence shown here is derived from an EMBL/GenBank/DDBJ whole genome shotgun (WGS) entry which is preliminary data.</text>
</comment>
<dbReference type="AlphaFoldDB" id="A0A0P6WLW3"/>
<keyword evidence="13" id="KW-1185">Reference proteome</keyword>
<comment type="catalytic activity">
    <reaction evidence="1">
        <text>inosine + phosphate = alpha-D-ribose 1-phosphate + hypoxanthine</text>
        <dbReference type="Rhea" id="RHEA:27646"/>
        <dbReference type="ChEBI" id="CHEBI:17368"/>
        <dbReference type="ChEBI" id="CHEBI:17596"/>
        <dbReference type="ChEBI" id="CHEBI:43474"/>
        <dbReference type="ChEBI" id="CHEBI:57720"/>
        <dbReference type="EC" id="2.4.2.1"/>
    </reaction>
    <physiologicalReaction direction="left-to-right" evidence="1">
        <dbReference type="Rhea" id="RHEA:27647"/>
    </physiologicalReaction>
</comment>
<dbReference type="STRING" id="360411.AC812_16700"/>
<name>A0A0P6WLW3_9CHLR</name>
<dbReference type="Pfam" id="PF02578">
    <property type="entry name" value="Cu-oxidase_4"/>
    <property type="match status" value="1"/>
</dbReference>
<reference evidence="12 13" key="1">
    <citation type="submission" date="2015-07" db="EMBL/GenBank/DDBJ databases">
        <title>Draft genome of Bellilinea caldifistulae DSM 17877.</title>
        <authorList>
            <person name="Hemp J."/>
            <person name="Ward L.M."/>
            <person name="Pace L.A."/>
            <person name="Fischer W.W."/>
        </authorList>
    </citation>
    <scope>NUCLEOTIDE SEQUENCE [LARGE SCALE GENOMIC DNA]</scope>
    <source>
        <strain evidence="12 13">GOMI-1</strain>
    </source>
</reference>
<keyword evidence="6" id="KW-0378">Hydrolase</keyword>
<dbReference type="InterPro" id="IPR038371">
    <property type="entry name" value="Cu_polyphenol_OxRdtase_sf"/>
</dbReference>